<dbReference type="AlphaFoldDB" id="A0A8J5RAL6"/>
<dbReference type="EMBL" id="JAAALK010001535">
    <property type="protein sequence ID" value="KAG8042817.1"/>
    <property type="molecule type" value="Genomic_DNA"/>
</dbReference>
<accession>A0A8J5RAL6</accession>
<keyword evidence="2" id="KW-1185">Reference proteome</keyword>
<name>A0A8J5RAL6_ZIZPA</name>
<gene>
    <name evidence="1" type="ORF">GUJ93_ZPchr2153g22925</name>
</gene>
<protein>
    <submittedName>
        <fullName evidence="1">Uncharacterized protein</fullName>
    </submittedName>
</protein>
<reference evidence="1" key="2">
    <citation type="submission" date="2021-02" db="EMBL/GenBank/DDBJ databases">
        <authorList>
            <person name="Kimball J.A."/>
            <person name="Haas M.W."/>
            <person name="Macchietto M."/>
            <person name="Kono T."/>
            <person name="Duquette J."/>
            <person name="Shao M."/>
        </authorList>
    </citation>
    <scope>NUCLEOTIDE SEQUENCE</scope>
    <source>
        <tissue evidence="1">Fresh leaf tissue</tissue>
    </source>
</reference>
<evidence type="ECO:0000313" key="2">
    <source>
        <dbReference type="Proteomes" id="UP000729402"/>
    </source>
</evidence>
<sequence>MKSFAVEVLPVGPAHISRCSYAGGLALPLLSPKNSRVWSAVCNSPLDIFALGLLLPFLQCTSKESCMQPGCRLNPAGRPPVDPVSGK</sequence>
<comment type="caution">
    <text evidence="1">The sequence shown here is derived from an EMBL/GenBank/DDBJ whole genome shotgun (WGS) entry which is preliminary data.</text>
</comment>
<evidence type="ECO:0000313" key="1">
    <source>
        <dbReference type="EMBL" id="KAG8042817.1"/>
    </source>
</evidence>
<dbReference type="Proteomes" id="UP000729402">
    <property type="component" value="Unassembled WGS sequence"/>
</dbReference>
<proteinExistence type="predicted"/>
<reference evidence="1" key="1">
    <citation type="journal article" date="2021" name="bioRxiv">
        <title>Whole Genome Assembly and Annotation of Northern Wild Rice, Zizania palustris L., Supports a Whole Genome Duplication in the Zizania Genus.</title>
        <authorList>
            <person name="Haas M."/>
            <person name="Kono T."/>
            <person name="Macchietto M."/>
            <person name="Millas R."/>
            <person name="McGilp L."/>
            <person name="Shao M."/>
            <person name="Duquette J."/>
            <person name="Hirsch C.N."/>
            <person name="Kimball J."/>
        </authorList>
    </citation>
    <scope>NUCLEOTIDE SEQUENCE</scope>
    <source>
        <tissue evidence="1">Fresh leaf tissue</tissue>
    </source>
</reference>
<organism evidence="1 2">
    <name type="scientific">Zizania palustris</name>
    <name type="common">Northern wild rice</name>
    <dbReference type="NCBI Taxonomy" id="103762"/>
    <lineage>
        <taxon>Eukaryota</taxon>
        <taxon>Viridiplantae</taxon>
        <taxon>Streptophyta</taxon>
        <taxon>Embryophyta</taxon>
        <taxon>Tracheophyta</taxon>
        <taxon>Spermatophyta</taxon>
        <taxon>Magnoliopsida</taxon>
        <taxon>Liliopsida</taxon>
        <taxon>Poales</taxon>
        <taxon>Poaceae</taxon>
        <taxon>BOP clade</taxon>
        <taxon>Oryzoideae</taxon>
        <taxon>Oryzeae</taxon>
        <taxon>Zizaniinae</taxon>
        <taxon>Zizania</taxon>
    </lineage>
</organism>